<protein>
    <submittedName>
        <fullName evidence="2">Uncharacterized protein</fullName>
    </submittedName>
</protein>
<evidence type="ECO:0000256" key="1">
    <source>
        <dbReference type="SAM" id="MobiDB-lite"/>
    </source>
</evidence>
<reference evidence="2 3" key="1">
    <citation type="submission" date="2017-03" db="EMBL/GenBank/DDBJ databases">
        <title>Genome of the blue death feigning beetle - Asbolus verrucosus.</title>
        <authorList>
            <person name="Rider S.D."/>
        </authorList>
    </citation>
    <scope>NUCLEOTIDE SEQUENCE [LARGE SCALE GENOMIC DNA]</scope>
    <source>
        <strain evidence="2">Butters</strain>
        <tissue evidence="2">Head and leg muscle</tissue>
    </source>
</reference>
<comment type="caution">
    <text evidence="2">The sequence shown here is derived from an EMBL/GenBank/DDBJ whole genome shotgun (WGS) entry which is preliminary data.</text>
</comment>
<evidence type="ECO:0000313" key="3">
    <source>
        <dbReference type="Proteomes" id="UP000292052"/>
    </source>
</evidence>
<feature type="compositionally biased region" description="Polar residues" evidence="1">
    <location>
        <begin position="1"/>
        <end position="12"/>
    </location>
</feature>
<organism evidence="2 3">
    <name type="scientific">Asbolus verrucosus</name>
    <name type="common">Desert ironclad beetle</name>
    <dbReference type="NCBI Taxonomy" id="1661398"/>
    <lineage>
        <taxon>Eukaryota</taxon>
        <taxon>Metazoa</taxon>
        <taxon>Ecdysozoa</taxon>
        <taxon>Arthropoda</taxon>
        <taxon>Hexapoda</taxon>
        <taxon>Insecta</taxon>
        <taxon>Pterygota</taxon>
        <taxon>Neoptera</taxon>
        <taxon>Endopterygota</taxon>
        <taxon>Coleoptera</taxon>
        <taxon>Polyphaga</taxon>
        <taxon>Cucujiformia</taxon>
        <taxon>Tenebrionidae</taxon>
        <taxon>Pimeliinae</taxon>
        <taxon>Asbolus</taxon>
    </lineage>
</organism>
<dbReference type="OrthoDB" id="191686at2759"/>
<dbReference type="AlphaFoldDB" id="A0A482WC13"/>
<dbReference type="EMBL" id="QDEB01005011">
    <property type="protein sequence ID" value="RZC42781.1"/>
    <property type="molecule type" value="Genomic_DNA"/>
</dbReference>
<gene>
    <name evidence="2" type="ORF">BDFB_009164</name>
</gene>
<sequence>MTFSGNLDSSMDSMEETRFKKKHSELIQRLVYDLMGDGMIGRETMFYFLRSSLISQSSEDDAEESVKN</sequence>
<name>A0A482WC13_ASBVE</name>
<proteinExistence type="predicted"/>
<feature type="region of interest" description="Disordered" evidence="1">
    <location>
        <begin position="1"/>
        <end position="22"/>
    </location>
</feature>
<evidence type="ECO:0000313" key="2">
    <source>
        <dbReference type="EMBL" id="RZC42781.1"/>
    </source>
</evidence>
<keyword evidence="3" id="KW-1185">Reference proteome</keyword>
<accession>A0A482WC13</accession>
<dbReference type="Proteomes" id="UP000292052">
    <property type="component" value="Unassembled WGS sequence"/>
</dbReference>